<evidence type="ECO:0000259" key="1">
    <source>
        <dbReference type="Pfam" id="PF13577"/>
    </source>
</evidence>
<dbReference type="AlphaFoldDB" id="A0A9E3LW58"/>
<evidence type="ECO:0000313" key="3">
    <source>
        <dbReference type="Proteomes" id="UP000813215"/>
    </source>
</evidence>
<name>A0A9E3LW58_9NOST</name>
<accession>A0A9E3LW58</accession>
<proteinExistence type="predicted"/>
<protein>
    <submittedName>
        <fullName evidence="2">Nuclear transport factor 2 family protein</fullName>
    </submittedName>
</protein>
<reference evidence="2" key="1">
    <citation type="submission" date="2021-05" db="EMBL/GenBank/DDBJ databases">
        <authorList>
            <person name="Pietrasiak N."/>
            <person name="Ward R."/>
            <person name="Stajich J.E."/>
            <person name="Kurbessoian T."/>
        </authorList>
    </citation>
    <scope>NUCLEOTIDE SEQUENCE</scope>
    <source>
        <strain evidence="2">HA4357-MV3</strain>
    </source>
</reference>
<gene>
    <name evidence="2" type="ORF">KME28_27040</name>
</gene>
<dbReference type="Proteomes" id="UP000813215">
    <property type="component" value="Unassembled WGS sequence"/>
</dbReference>
<dbReference type="Pfam" id="PF13577">
    <property type="entry name" value="SnoaL_4"/>
    <property type="match status" value="1"/>
</dbReference>
<sequence>MTSEPSAIQWVIERSKIIDIIVGIANAMDAKNWHRLRKYLADEIYIDYSEFRGELPQQIKAEAYVQQRVEGLTGLKTLHISTNHEIAVNKDYAQCQSAYRIYRFDPNCESEQDRLDTAGNYEHQLIQVEGEWRVSAIKQTVVIISGNRRIHRGLCDS</sequence>
<dbReference type="SUPFAM" id="SSF54427">
    <property type="entry name" value="NTF2-like"/>
    <property type="match status" value="1"/>
</dbReference>
<dbReference type="InterPro" id="IPR032710">
    <property type="entry name" value="NTF2-like_dom_sf"/>
</dbReference>
<dbReference type="EMBL" id="JAHHHW010000158">
    <property type="protein sequence ID" value="MBW4435268.1"/>
    <property type="molecule type" value="Genomic_DNA"/>
</dbReference>
<evidence type="ECO:0000313" key="2">
    <source>
        <dbReference type="EMBL" id="MBW4435268.1"/>
    </source>
</evidence>
<dbReference type="Gene3D" id="3.10.450.50">
    <property type="match status" value="1"/>
</dbReference>
<dbReference type="InterPro" id="IPR037401">
    <property type="entry name" value="SnoaL-like"/>
</dbReference>
<comment type="caution">
    <text evidence="2">The sequence shown here is derived from an EMBL/GenBank/DDBJ whole genome shotgun (WGS) entry which is preliminary data.</text>
</comment>
<reference evidence="2" key="2">
    <citation type="journal article" date="2022" name="Microbiol. Resour. Announc.">
        <title>Metagenome Sequencing to Explore Phylogenomics of Terrestrial Cyanobacteria.</title>
        <authorList>
            <person name="Ward R.D."/>
            <person name="Stajich J.E."/>
            <person name="Johansen J.R."/>
            <person name="Huntemann M."/>
            <person name="Clum A."/>
            <person name="Foster B."/>
            <person name="Foster B."/>
            <person name="Roux S."/>
            <person name="Palaniappan K."/>
            <person name="Varghese N."/>
            <person name="Mukherjee S."/>
            <person name="Reddy T.B.K."/>
            <person name="Daum C."/>
            <person name="Copeland A."/>
            <person name="Chen I.A."/>
            <person name="Ivanova N.N."/>
            <person name="Kyrpides N.C."/>
            <person name="Shapiro N."/>
            <person name="Eloe-Fadrosh E.A."/>
            <person name="Pietrasiak N."/>
        </authorList>
    </citation>
    <scope>NUCLEOTIDE SEQUENCE</scope>
    <source>
        <strain evidence="2">HA4357-MV3</strain>
    </source>
</reference>
<feature type="domain" description="SnoaL-like" evidence="1">
    <location>
        <begin position="13"/>
        <end position="136"/>
    </location>
</feature>
<organism evidence="2 3">
    <name type="scientific">Pelatocladus maniniholoensis HA4357-MV3</name>
    <dbReference type="NCBI Taxonomy" id="1117104"/>
    <lineage>
        <taxon>Bacteria</taxon>
        <taxon>Bacillati</taxon>
        <taxon>Cyanobacteriota</taxon>
        <taxon>Cyanophyceae</taxon>
        <taxon>Nostocales</taxon>
        <taxon>Nostocaceae</taxon>
        <taxon>Pelatocladus</taxon>
    </lineage>
</organism>